<dbReference type="EMBL" id="OVEO01000020">
    <property type="protein sequence ID" value="SPR02107.1"/>
    <property type="molecule type" value="Genomic_DNA"/>
</dbReference>
<organism evidence="2 3">
    <name type="scientific">Plasmodiophora brassicae</name>
    <name type="common">Clubroot disease agent</name>
    <dbReference type="NCBI Taxonomy" id="37360"/>
    <lineage>
        <taxon>Eukaryota</taxon>
        <taxon>Sar</taxon>
        <taxon>Rhizaria</taxon>
        <taxon>Endomyxa</taxon>
        <taxon>Phytomyxea</taxon>
        <taxon>Plasmodiophorida</taxon>
        <taxon>Plasmodiophoridae</taxon>
        <taxon>Plasmodiophora</taxon>
    </lineage>
</organism>
<feature type="domain" description="AMP-activated protein kinase glycogen-binding" evidence="1">
    <location>
        <begin position="142"/>
        <end position="213"/>
    </location>
</feature>
<dbReference type="Gene3D" id="2.60.40.10">
    <property type="entry name" value="Immunoglobulins"/>
    <property type="match status" value="1"/>
</dbReference>
<dbReference type="InterPro" id="IPR032640">
    <property type="entry name" value="AMPK1_CBM"/>
</dbReference>
<geneLocation type="mitochondrion" evidence="2"/>
<dbReference type="AlphaFoldDB" id="A0A3P3YPF1"/>
<keyword evidence="2" id="KW-0496">Mitochondrion</keyword>
<dbReference type="SUPFAM" id="SSF81296">
    <property type="entry name" value="E set domains"/>
    <property type="match status" value="1"/>
</dbReference>
<gene>
    <name evidence="2" type="ORF">PLBR_LOCUS9322</name>
</gene>
<protein>
    <recommendedName>
        <fullName evidence="1">AMP-activated protein kinase glycogen-binding domain-containing protein</fullName>
    </recommendedName>
</protein>
<name>A0A3P3YPF1_PLABS</name>
<dbReference type="Pfam" id="PF16561">
    <property type="entry name" value="AMPK1_CBM"/>
    <property type="match status" value="1"/>
</dbReference>
<evidence type="ECO:0000313" key="3">
    <source>
        <dbReference type="Proteomes" id="UP000290189"/>
    </source>
</evidence>
<reference evidence="2 3" key="1">
    <citation type="submission" date="2018-03" db="EMBL/GenBank/DDBJ databases">
        <authorList>
            <person name="Fogelqvist J."/>
        </authorList>
    </citation>
    <scope>NUCLEOTIDE SEQUENCE [LARGE SCALE GENOMIC DNA]</scope>
</reference>
<evidence type="ECO:0000313" key="2">
    <source>
        <dbReference type="EMBL" id="SPR02107.1"/>
    </source>
</evidence>
<proteinExistence type="predicted"/>
<sequence>MRVVVKVRSVTLSIEVGHGRQTFLWLANQAQTRYARHIGLLAASLTPTDLVDGTGNPLWPHDTILPRLGGAGQVELTLVDAAVAPDRPPSLWERFARHEPTRYVKVAFVVDLRRFDDPVGNEDELADPNDAGAAAVAPGPGRVDVVGNFTNWRATIPLVEHGDHARLFKLDLMMPPGADLLFWFHVDQRRIVSVAHPIVLDGRGLRVNQIQVPLPDGHVVGHHTAAFKVYARPALDLTALGDAAVNAFAQARSVAFADRRKRFNDDWSAVGAREIVTVAADRLAVKEVLWQHADLLADVLQAYGSLDDPSRMTSAAVCAFCQRCRIPSTTLTLKQITDAFFLHRAGSDTIGRHDLYAGLVRLAMAKYGQMRPPAALATLMAFHVQPYALRALDDDDIRARIATRDVQALYERYAGALRDAFGRYAINGAGQRAITFGAVQTMLKDTGLVVDDGALAATFEDAAGEPTTTTTRDPTTSLVYAEYLEALARVADQRYREKVPLDVKLERLFGEVLFVEAATSTGARSASGVQE</sequence>
<evidence type="ECO:0000259" key="1">
    <source>
        <dbReference type="Pfam" id="PF16561"/>
    </source>
</evidence>
<dbReference type="Proteomes" id="UP000290189">
    <property type="component" value="Unassembled WGS sequence"/>
</dbReference>
<dbReference type="InterPro" id="IPR014756">
    <property type="entry name" value="Ig_E-set"/>
</dbReference>
<dbReference type="InterPro" id="IPR013783">
    <property type="entry name" value="Ig-like_fold"/>
</dbReference>
<accession>A0A3P3YPF1</accession>